<dbReference type="Gene3D" id="1.10.287.950">
    <property type="entry name" value="Methyl-accepting chemotaxis protein"/>
    <property type="match status" value="1"/>
</dbReference>
<organism evidence="11 12">
    <name type="scientific">Dongia mobilis</name>
    <dbReference type="NCBI Taxonomy" id="578943"/>
    <lineage>
        <taxon>Bacteria</taxon>
        <taxon>Pseudomonadati</taxon>
        <taxon>Pseudomonadota</taxon>
        <taxon>Alphaproteobacteria</taxon>
        <taxon>Rhodospirillales</taxon>
        <taxon>Dongiaceae</taxon>
        <taxon>Dongia</taxon>
    </lineage>
</organism>
<dbReference type="Gene3D" id="6.10.340.10">
    <property type="match status" value="1"/>
</dbReference>
<evidence type="ECO:0000259" key="8">
    <source>
        <dbReference type="PROSITE" id="PS50111"/>
    </source>
</evidence>
<dbReference type="PROSITE" id="PS50192">
    <property type="entry name" value="T_SNARE"/>
    <property type="match status" value="1"/>
</dbReference>
<keyword evidence="7" id="KW-0472">Membrane</keyword>
<dbReference type="GO" id="GO:0007165">
    <property type="term" value="P:signal transduction"/>
    <property type="evidence" value="ECO:0007669"/>
    <property type="project" value="UniProtKB-KW"/>
</dbReference>
<keyword evidence="3 5" id="KW-0807">Transducer</keyword>
<evidence type="ECO:0000256" key="2">
    <source>
        <dbReference type="ARBA" id="ARBA00022519"/>
    </source>
</evidence>
<evidence type="ECO:0000256" key="4">
    <source>
        <dbReference type="ARBA" id="ARBA00029447"/>
    </source>
</evidence>
<sequence>MSVAEQSSGTGKGRMGLRARVLLSGILVMFAGIGGAGGFAGWTAYKQAESDAIDNLQAIAQGAARQVTGAIQPAIDIAETIGRAMEGAKQSAMPRTQIKDLVVPVIGAKPDYAGSTVAFEPNGYDGNDAAFAGQAPEQDAEGRFVPYYYNSDSGVAIETLVMTIDAGIEGWYSVPLANKRTTLTPPYIYPIDNVPVLMATVSVPMMDGSTAFGIATIDMKMTKLTEELGRIRPMESGEVLLLSDNGIWAANPDANRLGEVIATESFVEKNAAGEDETKTRDFAAELPLKSQYDQFLASKATTPWVKVDATSGNYLVFMPISFAGPSEIWTLVIRVPVATVLAKANQLLWTIAAIVVAALLLGAIVFAWVGNRIAKPIVALAQVTSDVAHGNFAADVRGTERGDEIGELARSVEVLKQGQQEKVQLEAEQKAAAARAAEEKRAAMQALADSFERSVKGVVDMVAKSAQQLQDHARSMTDVAEGATHRIGEASGATDQASGSVDAVAAAAEQLSASISEISRQVASSSEVARAAVGEIGSANETMKGLVAVSQRIGEVVKLITAIAEQTNLLALNATIEAARAGEAGKGFAVVANEVKALASQTTKATEGISVEIQAIQGSTDNVAKAMATVTRTIERIDEISSSIAAAVEEQSAATREISSNAQQASGGTQAVRQNVTGVETAVRSARDTASGVLSAAEMMAEQARSLNREVESFISQIRAG</sequence>
<dbReference type="Gene3D" id="3.30.450.20">
    <property type="entry name" value="PAS domain"/>
    <property type="match status" value="2"/>
</dbReference>
<dbReference type="PANTHER" id="PTHR32089:SF112">
    <property type="entry name" value="LYSOZYME-LIKE PROTEIN-RELATED"/>
    <property type="match status" value="1"/>
</dbReference>
<feature type="domain" description="Methyl-accepting transducer" evidence="8">
    <location>
        <begin position="465"/>
        <end position="690"/>
    </location>
</feature>
<dbReference type="InterPro" id="IPR004089">
    <property type="entry name" value="MCPsignal_dom"/>
</dbReference>
<evidence type="ECO:0000259" key="9">
    <source>
        <dbReference type="PROSITE" id="PS50192"/>
    </source>
</evidence>
<dbReference type="PANTHER" id="PTHR32089">
    <property type="entry name" value="METHYL-ACCEPTING CHEMOTAXIS PROTEIN MCPB"/>
    <property type="match status" value="1"/>
</dbReference>
<evidence type="ECO:0000256" key="3">
    <source>
        <dbReference type="ARBA" id="ARBA00023224"/>
    </source>
</evidence>
<dbReference type="PROSITE" id="PS50111">
    <property type="entry name" value="CHEMOTAXIS_TRANSDUC_2"/>
    <property type="match status" value="1"/>
</dbReference>
<keyword evidence="2" id="KW-0997">Cell inner membrane</keyword>
<name>A0A4V6PXK2_9PROT</name>
<comment type="subcellular location">
    <subcellularLocation>
        <location evidence="1">Cell inner membrane</location>
        <topology evidence="1">Multi-pass membrane protein</topology>
    </subcellularLocation>
</comment>
<dbReference type="GO" id="GO:0005886">
    <property type="term" value="C:plasma membrane"/>
    <property type="evidence" value="ECO:0007669"/>
    <property type="project" value="UniProtKB-SubCell"/>
</dbReference>
<dbReference type="CDD" id="cd12913">
    <property type="entry name" value="PDC1_MCP_like"/>
    <property type="match status" value="1"/>
</dbReference>
<dbReference type="Pfam" id="PF22673">
    <property type="entry name" value="MCP-like_PDC_1"/>
    <property type="match status" value="1"/>
</dbReference>
<dbReference type="AlphaFoldDB" id="A0A4V6PXK2"/>
<dbReference type="RefSeq" id="WP_166644985.1">
    <property type="nucleotide sequence ID" value="NZ_SNYW01000006.1"/>
</dbReference>
<keyword evidence="7" id="KW-1133">Transmembrane helix</keyword>
<gene>
    <name evidence="11" type="ORF">A8950_0809</name>
</gene>
<proteinExistence type="inferred from homology"/>
<evidence type="ECO:0000259" key="10">
    <source>
        <dbReference type="PROSITE" id="PS50885"/>
    </source>
</evidence>
<feature type="domain" description="HAMP" evidence="10">
    <location>
        <begin position="371"/>
        <end position="424"/>
    </location>
</feature>
<evidence type="ECO:0000256" key="1">
    <source>
        <dbReference type="ARBA" id="ARBA00004429"/>
    </source>
</evidence>
<dbReference type="EMBL" id="SNYW01000006">
    <property type="protein sequence ID" value="TDQ84261.1"/>
    <property type="molecule type" value="Genomic_DNA"/>
</dbReference>
<reference evidence="11 12" key="1">
    <citation type="submission" date="2019-03" db="EMBL/GenBank/DDBJ databases">
        <title>Genomic Encyclopedia of Type Strains, Phase III (KMG-III): the genomes of soil and plant-associated and newly described type strains.</title>
        <authorList>
            <person name="Whitman W."/>
        </authorList>
    </citation>
    <scope>NUCLEOTIDE SEQUENCE [LARGE SCALE GENOMIC DNA]</scope>
    <source>
        <strain evidence="11 12">CGMCC 1.7660</strain>
    </source>
</reference>
<comment type="caution">
    <text evidence="11">The sequence shown here is derived from an EMBL/GenBank/DDBJ whole genome shotgun (WGS) entry which is preliminary data.</text>
</comment>
<dbReference type="CDD" id="cd06225">
    <property type="entry name" value="HAMP"/>
    <property type="match status" value="1"/>
</dbReference>
<accession>A0A4V6PXK2</accession>
<feature type="transmembrane region" description="Helical" evidence="7">
    <location>
        <begin position="21"/>
        <end position="45"/>
    </location>
</feature>
<keyword evidence="2" id="KW-1003">Cell membrane</keyword>
<dbReference type="SMART" id="SM00283">
    <property type="entry name" value="MA"/>
    <property type="match status" value="1"/>
</dbReference>
<evidence type="ECO:0000256" key="7">
    <source>
        <dbReference type="SAM" id="Phobius"/>
    </source>
</evidence>
<keyword evidence="7" id="KW-0812">Transmembrane</keyword>
<dbReference type="InterPro" id="IPR003660">
    <property type="entry name" value="HAMP_dom"/>
</dbReference>
<dbReference type="SMART" id="SM00304">
    <property type="entry name" value="HAMP"/>
    <property type="match status" value="1"/>
</dbReference>
<evidence type="ECO:0000313" key="12">
    <source>
        <dbReference type="Proteomes" id="UP000295783"/>
    </source>
</evidence>
<dbReference type="PROSITE" id="PS50885">
    <property type="entry name" value="HAMP"/>
    <property type="match status" value="1"/>
</dbReference>
<evidence type="ECO:0000256" key="6">
    <source>
        <dbReference type="SAM" id="Coils"/>
    </source>
</evidence>
<evidence type="ECO:0000313" key="11">
    <source>
        <dbReference type="EMBL" id="TDQ84261.1"/>
    </source>
</evidence>
<dbReference type="InterPro" id="IPR000727">
    <property type="entry name" value="T_SNARE_dom"/>
</dbReference>
<evidence type="ECO:0000256" key="5">
    <source>
        <dbReference type="PROSITE-ProRule" id="PRU00284"/>
    </source>
</evidence>
<dbReference type="Pfam" id="PF00672">
    <property type="entry name" value="HAMP"/>
    <property type="match status" value="1"/>
</dbReference>
<feature type="transmembrane region" description="Helical" evidence="7">
    <location>
        <begin position="347"/>
        <end position="369"/>
    </location>
</feature>
<comment type="similarity">
    <text evidence="4">Belongs to the methyl-accepting chemotaxis (MCP) protein family.</text>
</comment>
<dbReference type="Proteomes" id="UP000295783">
    <property type="component" value="Unassembled WGS sequence"/>
</dbReference>
<feature type="domain" description="T-SNARE coiled-coil homology" evidence="9">
    <location>
        <begin position="617"/>
        <end position="679"/>
    </location>
</feature>
<dbReference type="Pfam" id="PF00015">
    <property type="entry name" value="MCPsignal"/>
    <property type="match status" value="1"/>
</dbReference>
<keyword evidence="6" id="KW-0175">Coiled coil</keyword>
<protein>
    <submittedName>
        <fullName evidence="11">Methyl-accepting chemotaxis sensory transducer with Cache sensor</fullName>
    </submittedName>
</protein>
<dbReference type="SUPFAM" id="SSF58104">
    <property type="entry name" value="Methyl-accepting chemotaxis protein (MCP) signaling domain"/>
    <property type="match status" value="1"/>
</dbReference>
<feature type="coiled-coil region" evidence="6">
    <location>
        <begin position="408"/>
        <end position="454"/>
    </location>
</feature>
<keyword evidence="12" id="KW-1185">Reference proteome</keyword>